<proteinExistence type="predicted"/>
<comment type="caution">
    <text evidence="1">The sequence shown here is derived from an EMBL/GenBank/DDBJ whole genome shotgun (WGS) entry which is preliminary data.</text>
</comment>
<evidence type="ECO:0000313" key="1">
    <source>
        <dbReference type="EMBL" id="KAA9238420.1"/>
    </source>
</evidence>
<protein>
    <submittedName>
        <fullName evidence="1">Uncharacterized protein</fullName>
    </submittedName>
</protein>
<gene>
    <name evidence="1" type="ORF">F6I34_08535</name>
</gene>
<dbReference type="RefSeq" id="WP_111853480.1">
    <property type="nucleotide sequence ID" value="NZ_CP127382.2"/>
</dbReference>
<dbReference type="Proteomes" id="UP000326476">
    <property type="component" value="Unassembled WGS sequence"/>
</dbReference>
<accession>A0A329N3Q5</accession>
<dbReference type="AlphaFoldDB" id="A0A329N3Q5"/>
<organism evidence="1 2">
    <name type="scientific">Aerococcus tenax</name>
    <dbReference type="NCBI Taxonomy" id="3078812"/>
    <lineage>
        <taxon>Bacteria</taxon>
        <taxon>Bacillati</taxon>
        <taxon>Bacillota</taxon>
        <taxon>Bacilli</taxon>
        <taxon>Lactobacillales</taxon>
        <taxon>Aerococcaceae</taxon>
        <taxon>Aerococcus</taxon>
    </lineage>
</organism>
<sequence length="66" mass="8116">MFSEKLNFEFLSDKDNKMLSERYNRELDLLQHSRITRQEAQYGYLTYIQKHWPEHAFEIYTDGNIL</sequence>
<reference evidence="2" key="1">
    <citation type="submission" date="2019-09" db="EMBL/GenBank/DDBJ databases">
        <title>Draft genome sequence assemblies of isolates from the urinary tract.</title>
        <authorList>
            <person name="Mores C.R."/>
            <person name="Putonti C."/>
            <person name="Wolfe A.J."/>
        </authorList>
    </citation>
    <scope>NUCLEOTIDE SEQUENCE [LARGE SCALE GENOMIC DNA]</scope>
    <source>
        <strain evidence="2">UMB8614</strain>
    </source>
</reference>
<dbReference type="EMBL" id="VYVN01000026">
    <property type="protein sequence ID" value="KAA9238420.1"/>
    <property type="molecule type" value="Genomic_DNA"/>
</dbReference>
<evidence type="ECO:0000313" key="2">
    <source>
        <dbReference type="Proteomes" id="UP000326476"/>
    </source>
</evidence>
<name>A0A329N3Q5_9LACT</name>
<keyword evidence="2" id="KW-1185">Reference proteome</keyword>